<feature type="non-terminal residue" evidence="1">
    <location>
        <position position="1"/>
    </location>
</feature>
<dbReference type="AlphaFoldDB" id="A0AAD3DRQ3"/>
<accession>A0AAD3DRQ3</accession>
<organism evidence="1 2">
    <name type="scientific">Astrephomene gubernaculifera</name>
    <dbReference type="NCBI Taxonomy" id="47775"/>
    <lineage>
        <taxon>Eukaryota</taxon>
        <taxon>Viridiplantae</taxon>
        <taxon>Chlorophyta</taxon>
        <taxon>core chlorophytes</taxon>
        <taxon>Chlorophyceae</taxon>
        <taxon>CS clade</taxon>
        <taxon>Chlamydomonadales</taxon>
        <taxon>Astrephomenaceae</taxon>
        <taxon>Astrephomene</taxon>
    </lineage>
</organism>
<protein>
    <submittedName>
        <fullName evidence="1">Uncharacterized protein</fullName>
    </submittedName>
</protein>
<proteinExistence type="predicted"/>
<sequence>VLEPLAANVGRAAAAGSASLELITGLLRTCAAWGVSVPEGVMGPIARACEVFVRQVVNGMEPGLISALFESTRFKAETARAATASSLSSDRVLRELLEGAVLPLAQLGQAFPESEVFFAALHHWRARGFPDWSARRAALLLRGLAVPGARGWHHRIKMR</sequence>
<name>A0AAD3DRQ3_9CHLO</name>
<comment type="caution">
    <text evidence="1">The sequence shown here is derived from an EMBL/GenBank/DDBJ whole genome shotgun (WGS) entry which is preliminary data.</text>
</comment>
<keyword evidence="2" id="KW-1185">Reference proteome</keyword>
<evidence type="ECO:0000313" key="2">
    <source>
        <dbReference type="Proteomes" id="UP001054857"/>
    </source>
</evidence>
<dbReference type="Proteomes" id="UP001054857">
    <property type="component" value="Unassembled WGS sequence"/>
</dbReference>
<evidence type="ECO:0000313" key="1">
    <source>
        <dbReference type="EMBL" id="GFR44701.1"/>
    </source>
</evidence>
<dbReference type="EMBL" id="BMAR01000008">
    <property type="protein sequence ID" value="GFR44701.1"/>
    <property type="molecule type" value="Genomic_DNA"/>
</dbReference>
<reference evidence="1 2" key="1">
    <citation type="journal article" date="2021" name="Sci. Rep.">
        <title>Genome sequencing of the multicellular alga Astrephomene provides insights into convergent evolution of germ-soma differentiation.</title>
        <authorList>
            <person name="Yamashita S."/>
            <person name="Yamamoto K."/>
            <person name="Matsuzaki R."/>
            <person name="Suzuki S."/>
            <person name="Yamaguchi H."/>
            <person name="Hirooka S."/>
            <person name="Minakuchi Y."/>
            <person name="Miyagishima S."/>
            <person name="Kawachi M."/>
            <person name="Toyoda A."/>
            <person name="Nozaki H."/>
        </authorList>
    </citation>
    <scope>NUCLEOTIDE SEQUENCE [LARGE SCALE GENOMIC DNA]</scope>
    <source>
        <strain evidence="1 2">NIES-4017</strain>
    </source>
</reference>
<gene>
    <name evidence="1" type="ORF">Agub_g5698</name>
</gene>
<feature type="non-terminal residue" evidence="1">
    <location>
        <position position="159"/>
    </location>
</feature>